<protein>
    <submittedName>
        <fullName evidence="1">Uncharacterized protein</fullName>
    </submittedName>
</protein>
<gene>
    <name evidence="1" type="ORF">V1517DRAFT_352380</name>
</gene>
<comment type="caution">
    <text evidence="1">The sequence shown here is derived from an EMBL/GenBank/DDBJ whole genome shotgun (WGS) entry which is preliminary data.</text>
</comment>
<dbReference type="EMBL" id="MU970065">
    <property type="protein sequence ID" value="KAK9323113.1"/>
    <property type="molecule type" value="Genomic_DNA"/>
</dbReference>
<name>A0ACC3TPL3_9ASCO</name>
<reference evidence="2" key="1">
    <citation type="journal article" date="2024" name="Front. Bioeng. Biotechnol.">
        <title>Genome-scale model development and genomic sequencing of the oleaginous clade Lipomyces.</title>
        <authorList>
            <person name="Czajka J.J."/>
            <person name="Han Y."/>
            <person name="Kim J."/>
            <person name="Mondo S.J."/>
            <person name="Hofstad B.A."/>
            <person name="Robles A."/>
            <person name="Haridas S."/>
            <person name="Riley R."/>
            <person name="LaButti K."/>
            <person name="Pangilinan J."/>
            <person name="Andreopoulos W."/>
            <person name="Lipzen A."/>
            <person name="Yan J."/>
            <person name="Wang M."/>
            <person name="Ng V."/>
            <person name="Grigoriev I.V."/>
            <person name="Spatafora J.W."/>
            <person name="Magnuson J.K."/>
            <person name="Baker S.E."/>
            <person name="Pomraning K.R."/>
        </authorList>
    </citation>
    <scope>NUCLEOTIDE SEQUENCE [LARGE SCALE GENOMIC DNA]</scope>
    <source>
        <strain evidence="2">CBS 10300</strain>
    </source>
</reference>
<evidence type="ECO:0000313" key="2">
    <source>
        <dbReference type="Proteomes" id="UP001489719"/>
    </source>
</evidence>
<evidence type="ECO:0000313" key="1">
    <source>
        <dbReference type="EMBL" id="KAK9323113.1"/>
    </source>
</evidence>
<accession>A0ACC3TPL3</accession>
<proteinExistence type="predicted"/>
<organism evidence="1 2">
    <name type="scientific">Lipomyces orientalis</name>
    <dbReference type="NCBI Taxonomy" id="1233043"/>
    <lineage>
        <taxon>Eukaryota</taxon>
        <taxon>Fungi</taxon>
        <taxon>Dikarya</taxon>
        <taxon>Ascomycota</taxon>
        <taxon>Saccharomycotina</taxon>
        <taxon>Lipomycetes</taxon>
        <taxon>Lipomycetales</taxon>
        <taxon>Lipomycetaceae</taxon>
        <taxon>Lipomyces</taxon>
    </lineage>
</organism>
<dbReference type="Proteomes" id="UP001489719">
    <property type="component" value="Unassembled WGS sequence"/>
</dbReference>
<keyword evidence="2" id="KW-1185">Reference proteome</keyword>
<sequence length="279" mass="32631">MASDEVRYLHIRKLMLANEPDNEYEFEISSSSYNRLKTEFGKDDEDDDSYVMRMHPRLLYDWTRQVCHRGDRSDLAPSGYRRAIVNSLFNRVEALMQSEGIRLASGQNLRLSTTPTTLKYNGRSRYIMKPDRVIFFKTVDAGKFKVVVEVVVSQTYDSLLEKARKWLYDKKCEIIILLAFYEKERYSAPRKRTSLTSRQFGPLEFRGHTWLEEISERFIEIALMNMKYVRHALLQSVTQNTNRISSSVPHSVGDMRLAELIPLVQNAVDRFKTAVKRIP</sequence>